<accession>A0A1H0SJ68</accession>
<proteinExistence type="predicted"/>
<dbReference type="SUPFAM" id="SSF52058">
    <property type="entry name" value="L domain-like"/>
    <property type="match status" value="2"/>
</dbReference>
<dbReference type="InterPro" id="IPR001611">
    <property type="entry name" value="Leu-rich_rpt"/>
</dbReference>
<dbReference type="InterPro" id="IPR032675">
    <property type="entry name" value="LRR_dom_sf"/>
</dbReference>
<evidence type="ECO:0000259" key="6">
    <source>
        <dbReference type="Pfam" id="PF20178"/>
    </source>
</evidence>
<feature type="coiled-coil region" evidence="4">
    <location>
        <begin position="1275"/>
        <end position="1302"/>
    </location>
</feature>
<evidence type="ECO:0000256" key="1">
    <source>
        <dbReference type="ARBA" id="ARBA00022614"/>
    </source>
</evidence>
<dbReference type="Pfam" id="PF20178">
    <property type="entry name" value="ToxA_N"/>
    <property type="match status" value="1"/>
</dbReference>
<evidence type="ECO:0000256" key="5">
    <source>
        <dbReference type="SAM" id="MobiDB-lite"/>
    </source>
</evidence>
<name>A0A1H0SJ68_9PSED</name>
<evidence type="ECO:0000256" key="4">
    <source>
        <dbReference type="SAM" id="Coils"/>
    </source>
</evidence>
<evidence type="ECO:0000313" key="8">
    <source>
        <dbReference type="Proteomes" id="UP000198827"/>
    </source>
</evidence>
<protein>
    <recommendedName>
        <fullName evidence="6">Dermonecrotic toxin N-terminal domain-containing protein</fullName>
    </recommendedName>
</protein>
<gene>
    <name evidence="7" type="ORF">SAMN04489798_5701</name>
</gene>
<dbReference type="PANTHER" id="PTHR24373">
    <property type="entry name" value="SLIT RELATED LEUCINE-RICH REPEAT NEURONAL PROTEIN"/>
    <property type="match status" value="1"/>
</dbReference>
<dbReference type="OrthoDB" id="1467561at2"/>
<dbReference type="PROSITE" id="PS51450">
    <property type="entry name" value="LRR"/>
    <property type="match status" value="1"/>
</dbReference>
<reference evidence="7 8" key="1">
    <citation type="submission" date="2016-10" db="EMBL/GenBank/DDBJ databases">
        <authorList>
            <person name="de Groot N.N."/>
        </authorList>
    </citation>
    <scope>NUCLEOTIDE SEQUENCE [LARGE SCALE GENOMIC DNA]</scope>
    <source>
        <strain evidence="7 8">CECT 7543</strain>
    </source>
</reference>
<dbReference type="InterPro" id="IPR046673">
    <property type="entry name" value="ToxA_N"/>
</dbReference>
<dbReference type="PANTHER" id="PTHR24373:SF275">
    <property type="entry name" value="TIR DOMAIN-CONTAINING PROTEIN"/>
    <property type="match status" value="1"/>
</dbReference>
<feature type="region of interest" description="Disordered" evidence="5">
    <location>
        <begin position="913"/>
        <end position="932"/>
    </location>
</feature>
<dbReference type="SMART" id="SM00369">
    <property type="entry name" value="LRR_TYP"/>
    <property type="match status" value="6"/>
</dbReference>
<keyword evidence="2" id="KW-0732">Signal</keyword>
<dbReference type="InterPro" id="IPR050328">
    <property type="entry name" value="Dev_Immune_Receptor"/>
</dbReference>
<dbReference type="EMBL" id="LT629705">
    <property type="protein sequence ID" value="SDP41794.1"/>
    <property type="molecule type" value="Genomic_DNA"/>
</dbReference>
<keyword evidence="4" id="KW-0175">Coiled coil</keyword>
<organism evidence="7 8">
    <name type="scientific">Pseudomonas arsenicoxydans</name>
    <dbReference type="NCBI Taxonomy" id="702115"/>
    <lineage>
        <taxon>Bacteria</taxon>
        <taxon>Pseudomonadati</taxon>
        <taxon>Pseudomonadota</taxon>
        <taxon>Gammaproteobacteria</taxon>
        <taxon>Pseudomonadales</taxon>
        <taxon>Pseudomonadaceae</taxon>
        <taxon>Pseudomonas</taxon>
    </lineage>
</organism>
<keyword evidence="1" id="KW-0433">Leucine-rich repeat</keyword>
<feature type="domain" description="Dermonecrotic toxin N-terminal" evidence="6">
    <location>
        <begin position="78"/>
        <end position="342"/>
    </location>
</feature>
<keyword evidence="3" id="KW-0677">Repeat</keyword>
<dbReference type="RefSeq" id="WP_090187118.1">
    <property type="nucleotide sequence ID" value="NZ_LT629705.1"/>
</dbReference>
<dbReference type="InterPro" id="IPR003591">
    <property type="entry name" value="Leu-rich_rpt_typical-subtyp"/>
</dbReference>
<evidence type="ECO:0000313" key="7">
    <source>
        <dbReference type="EMBL" id="SDP41794.1"/>
    </source>
</evidence>
<dbReference type="Proteomes" id="UP000198827">
    <property type="component" value="Chromosome I"/>
</dbReference>
<evidence type="ECO:0000256" key="3">
    <source>
        <dbReference type="ARBA" id="ARBA00022737"/>
    </source>
</evidence>
<feature type="coiled-coil region" evidence="4">
    <location>
        <begin position="974"/>
        <end position="1026"/>
    </location>
</feature>
<sequence length="1571" mass="176715">MNQQEPEPMAQPDAHFQHAFNNLPDWVLKASPATRGALKSASVAVPEWHTTATREQLLSLKATSAQHWTQRNKLESMLDKLQSARDFAEPLLSNALKSRFGLELDVKTTFLRLYIPQTTPWFAIKTGAARTWTVSLLDAALHNFEDSETASDAYESASTFITKPSSTGQFDTLPTIKPRLSIQGFTRLCRELDIGAQYEAHLKDNLGFTNPVAGAVLKSSVIATHKAALRSALQLAHVRGDLPADAYRSMLAIIEGQKNVMLGNWRLHANDLKVMSSVLTGIVIFAPRLDLKSQASRIIVYIPDDPEHPLKQYPDTLSFMTDLTRKLRSPDYQTFFSRFVDHGQRGDFFADLNRRLSGVTWHEHTRGDPRPSWRDTPIDKPNLQFSLSPINSCLWIHLYQQQLNKILNDARTLAVSTARADQNARWAAWDAFSRVAKSILEVASFVALPFVPFLGEVMLAYMAYQVLDETFEGIIDWAEGQKTAAFEQLMTLVETVVEVGAFAVGGAMAAGAFSRLLSRETVALLSPLKAIDTPSGKTRYWKPDLTPYEQTVDLPTAATPDDLGLYQHQGKTLLRLEGKLYNVKPDSETAQFQIEHPHRTDAYQPPLRHNRHGAWQTTLEQPLAWDRETVMRRLGHSVESLSNTEREQILQISGFHDNVLRETHVENQRPPSLLTDTIKRFKIDREIQAIVEQPLSDHPDLYQALNQRKSLFESRYRQLEKTDDPHVQLVLGSAQGLPTDIAQELVSNTTGTELKQLENGRVPQRLKDVAVKAMEAVRGARAFEGFYLEGMDTADTHRLALHSLESLPDWPDRLRIEVREYAHESTLRDSIGQADATLVRTLVHADDGSYQVHEVSNVPVDFYHAILQALPDSERTTLGFSLQDGLAFKQHIAEHAQNLPGLRSVFAKNPQRKPYYDPTTMRLPGGADGYGRVDPNSPSLDDRVREVYPDIAPQELQTLVTRLQQHPDGARVELTRLSRELAQLHQDLHQWINDAPTIHPETRLALTDLERQVEQHNRQLLAQEIQRSWRRQSEPDLDAPDIGPRYALRFNEPILGDLPTLTADFSHVSLLALEGRRAEQGIHGFLQRFTHLRRLDLRRFTLTTLPDAIPKMANLDALVLNDCAISFDALAWSKLSPLKKLVMLDLHRNPFDTVPNIDSFAELVHLDLSETGLIDIPGSALRHPKLDALLLMNNAITELPPGFFDSSLYDKRGVHLSSNPLTDRARQLIKLHYLETTFDAGVNAPDADIQRVRVLYPTRDIEQASEFVYDLPGTLEDGRIELTRLEAELARLSNDLAAWTADLPPLHPLTGEPFNALQLFAEHANRDEFVTVLERCWRQESELDDFNDSLEPTYELVFNQPIHGELPSLSADFSHVSALELRSADGVTQVGRFLESFSNLKSLRLRDFDIADIPEAVFKMGHLRSLSLPDCRVSLSANSVNALAGMDQLDYLDLSLNPLERTPDLSQMTELSTVLLPRTGITTIPEGLLSLTLLDWADLSDNAIADIPSDIMELPMEVAETINLRGNPLTEEALLRLISYFENTGTDFGVEDVMNRGEMQMSSTEGSEMDE</sequence>
<evidence type="ECO:0000256" key="2">
    <source>
        <dbReference type="ARBA" id="ARBA00022729"/>
    </source>
</evidence>
<dbReference type="Gene3D" id="3.80.10.10">
    <property type="entry name" value="Ribonuclease Inhibitor"/>
    <property type="match status" value="2"/>
</dbReference>